<proteinExistence type="predicted"/>
<dbReference type="InterPro" id="IPR006261">
    <property type="entry name" value="dGTPase"/>
</dbReference>
<protein>
    <submittedName>
        <fullName evidence="3">Deoxyguanosinetriphosphate triphosphohydrolase</fullName>
    </submittedName>
</protein>
<dbReference type="Gene3D" id="1.10.3410.10">
    <property type="entry name" value="putative deoxyguanosinetriphosphate triphosphohydrolase like domain"/>
    <property type="match status" value="1"/>
</dbReference>
<dbReference type="NCBIfam" id="NF002205">
    <property type="entry name" value="PRK01096.1"/>
    <property type="match status" value="1"/>
</dbReference>
<dbReference type="GO" id="GO:0006203">
    <property type="term" value="P:dGTP catabolic process"/>
    <property type="evidence" value="ECO:0007669"/>
    <property type="project" value="TreeGrafter"/>
</dbReference>
<name>A0A6L5XHH7_9BACT</name>
<evidence type="ECO:0000313" key="3">
    <source>
        <dbReference type="EMBL" id="MSS26640.1"/>
    </source>
</evidence>
<reference evidence="3 4" key="1">
    <citation type="submission" date="2019-09" db="EMBL/GenBank/DDBJ databases">
        <title>In-depth cultivation of the pig gut microbiome towards novel bacterial diversity and tailored functional studies.</title>
        <authorList>
            <person name="Wylensek D."/>
            <person name="Hitch T.C.A."/>
            <person name="Clavel T."/>
        </authorList>
    </citation>
    <scope>NUCLEOTIDE SEQUENCE [LARGE SCALE GENOMIC DNA]</scope>
    <source>
        <strain evidence="3 4">PG-178-WT-4</strain>
    </source>
</reference>
<dbReference type="InterPro" id="IPR027432">
    <property type="entry name" value="dGTP_triphosphohydrolase_C"/>
</dbReference>
<dbReference type="InterPro" id="IPR023293">
    <property type="entry name" value="dGTP_triP_hydro_central_sf"/>
</dbReference>
<gene>
    <name evidence="3" type="ORF">FYJ44_00950</name>
</gene>
<comment type="caution">
    <text evidence="3">The sequence shown here is derived from an EMBL/GenBank/DDBJ whole genome shotgun (WGS) entry which is preliminary data.</text>
</comment>
<dbReference type="EMBL" id="VUMH01000001">
    <property type="protein sequence ID" value="MSS26640.1"/>
    <property type="molecule type" value="Genomic_DNA"/>
</dbReference>
<keyword evidence="1 3" id="KW-0378">Hydrolase</keyword>
<dbReference type="PROSITE" id="PS51831">
    <property type="entry name" value="HD"/>
    <property type="match status" value="1"/>
</dbReference>
<dbReference type="PANTHER" id="PTHR11373">
    <property type="entry name" value="DEOXYNUCLEOSIDE TRIPHOSPHATE TRIPHOSPHOHYDROLASE"/>
    <property type="match status" value="1"/>
</dbReference>
<evidence type="ECO:0000313" key="4">
    <source>
        <dbReference type="Proteomes" id="UP000477488"/>
    </source>
</evidence>
<dbReference type="NCBIfam" id="TIGR01353">
    <property type="entry name" value="dGTP_triPase"/>
    <property type="match status" value="1"/>
</dbReference>
<dbReference type="SMART" id="SM00471">
    <property type="entry name" value="HDc"/>
    <property type="match status" value="1"/>
</dbReference>
<sequence length="445" mass="50832">MGLYAEQWRKLLAPYRRAGSGTFCCDLADERNPFLQDYDRIIFSSSFRRMAKKTQVHPLSRNDHIHNRLTHSLEVGCVGRSLGILVGRLAAGRGDLPEGFSPLHFGQIVQAACLAHDIGNPPFGHAGESAIQDWFKDEQNGGTYLRELKEYEKTDFKTFDGNAQGFRLINRIENNKDRGGFRLTFPVIAALVKYPNSSFEAVGSDSKKFNYYAAEKKFFYEIFETLGLCSGRFHRHPLSYMLEAADDVCYRIIDMEDARELRIISYEDILDVLEPLKAALKINEEKQRDMDSDRRRVGFLRAQLISHIVASLGKAFDDNYATILEGRLEGSLLRHVESDVTAYLERARKIFNEKILNDSQKISLEVGAYNLYRRLLDVFIPACFKVKMNRLLTYQEERALHLMGVNAPTPEDDLYQSYLRVLDFVSGMTDDYATFISRQFSGTAG</sequence>
<evidence type="ECO:0000259" key="2">
    <source>
        <dbReference type="PROSITE" id="PS51831"/>
    </source>
</evidence>
<dbReference type="Proteomes" id="UP000477488">
    <property type="component" value="Unassembled WGS sequence"/>
</dbReference>
<dbReference type="RefSeq" id="WP_154508319.1">
    <property type="nucleotide sequence ID" value="NZ_DBFWWU010000174.1"/>
</dbReference>
<dbReference type="Gene3D" id="1.10.3210.10">
    <property type="entry name" value="Hypothetical protein af1432"/>
    <property type="match status" value="1"/>
</dbReference>
<dbReference type="CDD" id="cd00077">
    <property type="entry name" value="HDc"/>
    <property type="match status" value="1"/>
</dbReference>
<feature type="domain" description="HD" evidence="2">
    <location>
        <begin position="68"/>
        <end position="251"/>
    </location>
</feature>
<dbReference type="SUPFAM" id="SSF109604">
    <property type="entry name" value="HD-domain/PDEase-like"/>
    <property type="match status" value="1"/>
</dbReference>
<accession>A0A6L5XHH7</accession>
<dbReference type="PANTHER" id="PTHR11373:SF40">
    <property type="entry name" value="DEOXYGUANOSINETRIPHOSPHATE TRIPHOSPHOHYDROLASE-LIKE PROTEIN 2"/>
    <property type="match status" value="1"/>
</dbReference>
<dbReference type="InterPro" id="IPR050135">
    <property type="entry name" value="dGTPase-like"/>
</dbReference>
<dbReference type="Pfam" id="PF01966">
    <property type="entry name" value="HD"/>
    <property type="match status" value="1"/>
</dbReference>
<organism evidence="3 4">
    <name type="scientific">Desulfovibrio porci</name>
    <dbReference type="NCBI Taxonomy" id="2605782"/>
    <lineage>
        <taxon>Bacteria</taxon>
        <taxon>Pseudomonadati</taxon>
        <taxon>Thermodesulfobacteriota</taxon>
        <taxon>Desulfovibrionia</taxon>
        <taxon>Desulfovibrionales</taxon>
        <taxon>Desulfovibrionaceae</taxon>
        <taxon>Desulfovibrio</taxon>
    </lineage>
</organism>
<dbReference type="AlphaFoldDB" id="A0A6L5XHH7"/>
<dbReference type="Gene3D" id="1.10.3550.10">
    <property type="entry name" value="eoxyguanosinetriphosphate triphosphohydrolase domain-like"/>
    <property type="match status" value="1"/>
</dbReference>
<dbReference type="GO" id="GO:0008832">
    <property type="term" value="F:dGTPase activity"/>
    <property type="evidence" value="ECO:0007669"/>
    <property type="project" value="TreeGrafter"/>
</dbReference>
<dbReference type="InterPro" id="IPR003607">
    <property type="entry name" value="HD/PDEase_dom"/>
</dbReference>
<dbReference type="InterPro" id="IPR006674">
    <property type="entry name" value="HD_domain"/>
</dbReference>
<keyword evidence="4" id="KW-1185">Reference proteome</keyword>
<evidence type="ECO:0000256" key="1">
    <source>
        <dbReference type="ARBA" id="ARBA00022801"/>
    </source>
</evidence>